<dbReference type="KEGG" id="caa:Caka_1143"/>
<evidence type="ECO:0000313" key="11">
    <source>
        <dbReference type="EMBL" id="ADE54164.1"/>
    </source>
</evidence>
<dbReference type="STRING" id="583355.Caka_1143"/>
<comment type="similarity">
    <text evidence="2">Belongs to the MscS (TC 1.A.23) family.</text>
</comment>
<accession>D5EI98</accession>
<dbReference type="Gene3D" id="3.30.70.100">
    <property type="match status" value="1"/>
</dbReference>
<dbReference type="SUPFAM" id="SSF82689">
    <property type="entry name" value="Mechanosensitive channel protein MscS (YggB), C-terminal domain"/>
    <property type="match status" value="1"/>
</dbReference>
<reference evidence="11 12" key="1">
    <citation type="journal article" date="2010" name="Stand. Genomic Sci.">
        <title>Complete genome sequence of Coraliomargarita akajimensis type strain (04OKA010-24).</title>
        <authorList>
            <person name="Mavromatis K."/>
            <person name="Abt B."/>
            <person name="Brambilla E."/>
            <person name="Lapidus A."/>
            <person name="Copeland A."/>
            <person name="Deshpande S."/>
            <person name="Nolan M."/>
            <person name="Lucas S."/>
            <person name="Tice H."/>
            <person name="Cheng J.F."/>
            <person name="Han C."/>
            <person name="Detter J.C."/>
            <person name="Woyke T."/>
            <person name="Goodwin L."/>
            <person name="Pitluck S."/>
            <person name="Held B."/>
            <person name="Brettin T."/>
            <person name="Tapia R."/>
            <person name="Ivanova N."/>
            <person name="Mikhailova N."/>
            <person name="Pati A."/>
            <person name="Liolios K."/>
            <person name="Chen A."/>
            <person name="Palaniappan K."/>
            <person name="Land M."/>
            <person name="Hauser L."/>
            <person name="Chang Y.J."/>
            <person name="Jeffries C.D."/>
            <person name="Rohde M."/>
            <person name="Goker M."/>
            <person name="Bristow J."/>
            <person name="Eisen J.A."/>
            <person name="Markowitz V."/>
            <person name="Hugenholtz P."/>
            <person name="Klenk H.P."/>
            <person name="Kyrpides N.C."/>
        </authorList>
    </citation>
    <scope>NUCLEOTIDE SEQUENCE [LARGE SCALE GENOMIC DNA]</scope>
    <source>
        <strain evidence="12">DSM 45221 / IAM 15411 / JCM 23193 / KCTC 12865</strain>
    </source>
</reference>
<dbReference type="InterPro" id="IPR010920">
    <property type="entry name" value="LSM_dom_sf"/>
</dbReference>
<dbReference type="InterPro" id="IPR006685">
    <property type="entry name" value="MscS_channel_2nd"/>
</dbReference>
<evidence type="ECO:0000256" key="1">
    <source>
        <dbReference type="ARBA" id="ARBA00004651"/>
    </source>
</evidence>
<keyword evidence="3" id="KW-1003">Cell membrane</keyword>
<dbReference type="PANTHER" id="PTHR30221">
    <property type="entry name" value="SMALL-CONDUCTANCE MECHANOSENSITIVE CHANNEL"/>
    <property type="match status" value="1"/>
</dbReference>
<name>D5EI98_CORAD</name>
<dbReference type="InterPro" id="IPR023408">
    <property type="entry name" value="MscS_beta-dom_sf"/>
</dbReference>
<feature type="transmembrane region" description="Helical" evidence="7">
    <location>
        <begin position="25"/>
        <end position="43"/>
    </location>
</feature>
<feature type="transmembrane region" description="Helical" evidence="7">
    <location>
        <begin position="63"/>
        <end position="84"/>
    </location>
</feature>
<dbReference type="Gene3D" id="1.10.287.1260">
    <property type="match status" value="1"/>
</dbReference>
<feature type="domain" description="Mechanosensitive ion channel MscS" evidence="8">
    <location>
        <begin position="112"/>
        <end position="177"/>
    </location>
</feature>
<evidence type="ECO:0000256" key="6">
    <source>
        <dbReference type="ARBA" id="ARBA00023136"/>
    </source>
</evidence>
<dbReference type="GO" id="GO:0008381">
    <property type="term" value="F:mechanosensitive monoatomic ion channel activity"/>
    <property type="evidence" value="ECO:0007669"/>
    <property type="project" value="InterPro"/>
</dbReference>
<sequence length="281" mass="30395">MAAEGQAAETQPLIVDQIMVAVTDWGMRVVAALIIFIIGMWLAKRIRGLLSMLMEKKGLEETLRAFFSNFAYYGMVAFVIIAAVHKLGVETTSLAAVFAAAGLAVGLALQGSLSNFASGVLIIAFKPFKAGDFVSAAGEGGFVVEVSMLTTELRTPDNVCVILPNSTVMSSAIKNFSAHATRRVDLVIGVSYTDDLKRAKEIIAEVIDADERALKDPAPQVAVSNLGDSSVDFVVRPWCKAADYWDFRFDVTQAIKERFDAEGISIPFPQRDVHLIQETAS</sequence>
<feature type="domain" description="Mechanosensitive ion channel MscS C-terminal" evidence="9">
    <location>
        <begin position="184"/>
        <end position="266"/>
    </location>
</feature>
<dbReference type="SUPFAM" id="SSF82861">
    <property type="entry name" value="Mechanosensitive channel protein MscS (YggB), transmembrane region"/>
    <property type="match status" value="1"/>
</dbReference>
<dbReference type="Pfam" id="PF21082">
    <property type="entry name" value="MS_channel_3rd"/>
    <property type="match status" value="1"/>
</dbReference>
<dbReference type="eggNOG" id="COG0668">
    <property type="taxonomic scope" value="Bacteria"/>
</dbReference>
<organism evidence="11 12">
    <name type="scientific">Coraliomargarita akajimensis (strain DSM 45221 / IAM 15411 / JCM 23193 / KCTC 12865 / 04OKA010-24)</name>
    <dbReference type="NCBI Taxonomy" id="583355"/>
    <lineage>
        <taxon>Bacteria</taxon>
        <taxon>Pseudomonadati</taxon>
        <taxon>Verrucomicrobiota</taxon>
        <taxon>Opitutia</taxon>
        <taxon>Puniceicoccales</taxon>
        <taxon>Coraliomargaritaceae</taxon>
        <taxon>Coraliomargarita</taxon>
    </lineage>
</organism>
<feature type="transmembrane region" description="Helical" evidence="7">
    <location>
        <begin position="96"/>
        <end position="125"/>
    </location>
</feature>
<dbReference type="AlphaFoldDB" id="D5EI98"/>
<dbReference type="Gene3D" id="2.30.30.60">
    <property type="match status" value="1"/>
</dbReference>
<evidence type="ECO:0000256" key="7">
    <source>
        <dbReference type="SAM" id="Phobius"/>
    </source>
</evidence>
<dbReference type="InterPro" id="IPR049278">
    <property type="entry name" value="MS_channel_C"/>
</dbReference>
<evidence type="ECO:0000256" key="2">
    <source>
        <dbReference type="ARBA" id="ARBA00008017"/>
    </source>
</evidence>
<dbReference type="Pfam" id="PF00924">
    <property type="entry name" value="MS_channel_2nd"/>
    <property type="match status" value="1"/>
</dbReference>
<feature type="domain" description="Mechanosensitive ion channel transmembrane helices 2/3" evidence="10">
    <location>
        <begin position="71"/>
        <end position="110"/>
    </location>
</feature>
<dbReference type="InterPro" id="IPR008910">
    <property type="entry name" value="MSC_TM_helix"/>
</dbReference>
<dbReference type="RefSeq" id="WP_013042886.1">
    <property type="nucleotide sequence ID" value="NC_014008.1"/>
</dbReference>
<dbReference type="Proteomes" id="UP000000925">
    <property type="component" value="Chromosome"/>
</dbReference>
<evidence type="ECO:0000256" key="5">
    <source>
        <dbReference type="ARBA" id="ARBA00022989"/>
    </source>
</evidence>
<evidence type="ECO:0000256" key="4">
    <source>
        <dbReference type="ARBA" id="ARBA00022692"/>
    </source>
</evidence>
<dbReference type="InterPro" id="IPR049142">
    <property type="entry name" value="MS_channel_1st"/>
</dbReference>
<keyword evidence="4 7" id="KW-0812">Transmembrane</keyword>
<comment type="subcellular location">
    <subcellularLocation>
        <location evidence="1">Cell membrane</location>
        <topology evidence="1">Multi-pass membrane protein</topology>
    </subcellularLocation>
</comment>
<evidence type="ECO:0000256" key="3">
    <source>
        <dbReference type="ARBA" id="ARBA00022475"/>
    </source>
</evidence>
<keyword evidence="12" id="KW-1185">Reference proteome</keyword>
<evidence type="ECO:0000259" key="10">
    <source>
        <dbReference type="Pfam" id="PF21088"/>
    </source>
</evidence>
<dbReference type="Pfam" id="PF21088">
    <property type="entry name" value="MS_channel_1st"/>
    <property type="match status" value="1"/>
</dbReference>
<dbReference type="InterPro" id="IPR011066">
    <property type="entry name" value="MscS_channel_C_sf"/>
</dbReference>
<protein>
    <submittedName>
        <fullName evidence="11">MscS Mechanosensitive ion channel</fullName>
    </submittedName>
</protein>
<dbReference type="GO" id="GO:0005886">
    <property type="term" value="C:plasma membrane"/>
    <property type="evidence" value="ECO:0007669"/>
    <property type="project" value="UniProtKB-SubCell"/>
</dbReference>
<dbReference type="Pfam" id="PF05552">
    <property type="entry name" value="MS_channel_1st_1"/>
    <property type="match status" value="1"/>
</dbReference>
<evidence type="ECO:0000313" key="12">
    <source>
        <dbReference type="Proteomes" id="UP000000925"/>
    </source>
</evidence>
<dbReference type="PANTHER" id="PTHR30221:SF1">
    <property type="entry name" value="SMALL-CONDUCTANCE MECHANOSENSITIVE CHANNEL"/>
    <property type="match status" value="1"/>
</dbReference>
<dbReference type="SUPFAM" id="SSF50182">
    <property type="entry name" value="Sm-like ribonucleoproteins"/>
    <property type="match status" value="1"/>
</dbReference>
<keyword evidence="5 7" id="KW-1133">Transmembrane helix</keyword>
<dbReference type="InterPro" id="IPR011014">
    <property type="entry name" value="MscS_channel_TM-2"/>
</dbReference>
<evidence type="ECO:0000259" key="9">
    <source>
        <dbReference type="Pfam" id="PF21082"/>
    </source>
</evidence>
<gene>
    <name evidence="11" type="ordered locus">Caka_1143</name>
</gene>
<dbReference type="HOGENOM" id="CLU_037945_1_1_0"/>
<keyword evidence="6 7" id="KW-0472">Membrane</keyword>
<evidence type="ECO:0000259" key="8">
    <source>
        <dbReference type="Pfam" id="PF00924"/>
    </source>
</evidence>
<proteinExistence type="inferred from homology"/>
<dbReference type="EMBL" id="CP001998">
    <property type="protein sequence ID" value="ADE54164.1"/>
    <property type="molecule type" value="Genomic_DNA"/>
</dbReference>
<dbReference type="InterPro" id="IPR045275">
    <property type="entry name" value="MscS_archaea/bacteria_type"/>
</dbReference>